<name>A0A1S6IVY5_9FIRM</name>
<evidence type="ECO:0000256" key="1">
    <source>
        <dbReference type="ARBA" id="ARBA00022448"/>
    </source>
</evidence>
<evidence type="ECO:0000256" key="2">
    <source>
        <dbReference type="ARBA" id="ARBA00022741"/>
    </source>
</evidence>
<dbReference type="RefSeq" id="WP_077713957.1">
    <property type="nucleotide sequence ID" value="NZ_CP019698.1"/>
</dbReference>
<dbReference type="Proteomes" id="UP000189464">
    <property type="component" value="Chromosome"/>
</dbReference>
<dbReference type="SMART" id="SM00382">
    <property type="entry name" value="AAA"/>
    <property type="match status" value="1"/>
</dbReference>
<dbReference type="OrthoDB" id="9804819at2"/>
<dbReference type="GO" id="GO:0005524">
    <property type="term" value="F:ATP binding"/>
    <property type="evidence" value="ECO:0007669"/>
    <property type="project" value="UniProtKB-KW"/>
</dbReference>
<dbReference type="PROSITE" id="PS50893">
    <property type="entry name" value="ABC_TRANSPORTER_2"/>
    <property type="match status" value="1"/>
</dbReference>
<dbReference type="PANTHER" id="PTHR43038">
    <property type="entry name" value="ATP-BINDING CASSETTE, SUB-FAMILY H, MEMBER 1"/>
    <property type="match status" value="1"/>
</dbReference>
<dbReference type="InterPro" id="IPR003593">
    <property type="entry name" value="AAA+_ATPase"/>
</dbReference>
<keyword evidence="1" id="KW-0813">Transport</keyword>
<dbReference type="SUPFAM" id="SSF52540">
    <property type="entry name" value="P-loop containing nucleoside triphosphate hydrolases"/>
    <property type="match status" value="1"/>
</dbReference>
<keyword evidence="6" id="KW-1185">Reference proteome</keyword>
<dbReference type="InterPro" id="IPR027417">
    <property type="entry name" value="P-loop_NTPase"/>
</dbReference>
<dbReference type="KEGG" id="dfg:B0537_07435"/>
<keyword evidence="2" id="KW-0547">Nucleotide-binding</keyword>
<dbReference type="EMBL" id="CP019698">
    <property type="protein sequence ID" value="AQS58930.1"/>
    <property type="molecule type" value="Genomic_DNA"/>
</dbReference>
<accession>A0A1S6IVY5</accession>
<dbReference type="PANTHER" id="PTHR43038:SF3">
    <property type="entry name" value="ABC TRANSPORTER G FAMILY MEMBER 20 ISOFORM X1"/>
    <property type="match status" value="1"/>
</dbReference>
<evidence type="ECO:0000313" key="6">
    <source>
        <dbReference type="Proteomes" id="UP000189464"/>
    </source>
</evidence>
<feature type="domain" description="ABC transporter" evidence="4">
    <location>
        <begin position="2"/>
        <end position="222"/>
    </location>
</feature>
<reference evidence="5 6" key="1">
    <citation type="journal article" date="2016" name="Int. J. Syst. Evol. Microbiol.">
        <title>Desulfotomaculum ferrireducens sp. nov., a moderately thermophilic sulfate-reducing and dissimilatory Fe(III)-reducing bacterium isolated from compost.</title>
        <authorList>
            <person name="Yang G."/>
            <person name="Guo J."/>
            <person name="Zhuang L."/>
            <person name="Yuan Y."/>
            <person name="Zhou S."/>
        </authorList>
    </citation>
    <scope>NUCLEOTIDE SEQUENCE [LARGE SCALE GENOMIC DNA]</scope>
    <source>
        <strain evidence="5 6">GSS09</strain>
    </source>
</reference>
<proteinExistence type="predicted"/>
<evidence type="ECO:0000259" key="4">
    <source>
        <dbReference type="PROSITE" id="PS50893"/>
    </source>
</evidence>
<dbReference type="Pfam" id="PF13732">
    <property type="entry name" value="DrrA1-3_C"/>
    <property type="match status" value="1"/>
</dbReference>
<dbReference type="AlphaFoldDB" id="A0A1S6IVY5"/>
<dbReference type="InterPro" id="IPR003439">
    <property type="entry name" value="ABC_transporter-like_ATP-bd"/>
</dbReference>
<dbReference type="Gene3D" id="3.40.50.300">
    <property type="entry name" value="P-loop containing nucleotide triphosphate hydrolases"/>
    <property type="match status" value="1"/>
</dbReference>
<dbReference type="STRING" id="1833852.B0537_07435"/>
<evidence type="ECO:0000313" key="5">
    <source>
        <dbReference type="EMBL" id="AQS58930.1"/>
    </source>
</evidence>
<organism evidence="5 6">
    <name type="scientific">Desulforamulus ferrireducens</name>
    <dbReference type="NCBI Taxonomy" id="1833852"/>
    <lineage>
        <taxon>Bacteria</taxon>
        <taxon>Bacillati</taxon>
        <taxon>Bacillota</taxon>
        <taxon>Clostridia</taxon>
        <taxon>Eubacteriales</taxon>
        <taxon>Peptococcaceae</taxon>
        <taxon>Desulforamulus</taxon>
    </lineage>
</organism>
<gene>
    <name evidence="5" type="ORF">B0537_07435</name>
</gene>
<dbReference type="Pfam" id="PF00005">
    <property type="entry name" value="ABC_tran"/>
    <property type="match status" value="1"/>
</dbReference>
<dbReference type="InterPro" id="IPR025302">
    <property type="entry name" value="DrrA1/2-like_C"/>
</dbReference>
<protein>
    <submittedName>
        <fullName evidence="5">Multidrug ABC transporter ATP-binding protein</fullName>
    </submittedName>
</protein>
<evidence type="ECO:0000256" key="3">
    <source>
        <dbReference type="ARBA" id="ARBA00022840"/>
    </source>
</evidence>
<keyword evidence="3 5" id="KW-0067">ATP-binding</keyword>
<sequence length="298" mass="33478">MICAKNLSKSFGDITAVAEVSLQVQQGDIFGLVGPDGAGKTTLIRMICGLITPDSGGLKVTHGGTSFGYMPQKFSLYGDLTVMENINFYGAMYGLDRKTITERADEILQITNLFRFKDRFADALSGGMKQKLALTCALLPRPLLLVLDEPTFGVDPESRKEFWKILYQLNQRGMTILVSTPYMDEAELCKKVGFMNNGRLSAVDTPRNLKNRYPYQILELKCASREPEIFHGLPQVLDSSFYGDKYRLVVREARAAEAAVRQFLQDQKITLYQLVECKPTMEDVFVALAEKEVVEWNL</sequence>
<dbReference type="GO" id="GO:0016887">
    <property type="term" value="F:ATP hydrolysis activity"/>
    <property type="evidence" value="ECO:0007669"/>
    <property type="project" value="InterPro"/>
</dbReference>